<dbReference type="AlphaFoldDB" id="A0A7W8FGU7"/>
<dbReference type="GO" id="GO:0070403">
    <property type="term" value="F:NAD+ binding"/>
    <property type="evidence" value="ECO:0007669"/>
    <property type="project" value="InterPro"/>
</dbReference>
<protein>
    <submittedName>
        <fullName evidence="4">Prephenate dehydrogenase</fullName>
        <ecNumber evidence="4">1.3.1.12</ecNumber>
    </submittedName>
</protein>
<dbReference type="EMBL" id="JACHGO010000007">
    <property type="protein sequence ID" value="MBB5144291.1"/>
    <property type="molecule type" value="Genomic_DNA"/>
</dbReference>
<dbReference type="SUPFAM" id="SSF48179">
    <property type="entry name" value="6-phosphogluconate dehydrogenase C-terminal domain-like"/>
    <property type="match status" value="1"/>
</dbReference>
<dbReference type="GO" id="GO:0008977">
    <property type="term" value="F:prephenate dehydrogenase (NAD+) activity"/>
    <property type="evidence" value="ECO:0007669"/>
    <property type="project" value="UniProtKB-EC"/>
</dbReference>
<dbReference type="InterPro" id="IPR046826">
    <property type="entry name" value="PDH_N"/>
</dbReference>
<evidence type="ECO:0000313" key="4">
    <source>
        <dbReference type="EMBL" id="MBB5144291.1"/>
    </source>
</evidence>
<evidence type="ECO:0000259" key="3">
    <source>
        <dbReference type="PROSITE" id="PS51176"/>
    </source>
</evidence>
<dbReference type="Proteomes" id="UP000539075">
    <property type="component" value="Unassembled WGS sequence"/>
</dbReference>
<dbReference type="Gene3D" id="3.40.50.720">
    <property type="entry name" value="NAD(P)-binding Rossmann-like Domain"/>
    <property type="match status" value="1"/>
</dbReference>
<accession>A0A7W8FGU7</accession>
<keyword evidence="5" id="KW-1185">Reference proteome</keyword>
<dbReference type="InterPro" id="IPR036291">
    <property type="entry name" value="NAD(P)-bd_dom_sf"/>
</dbReference>
<evidence type="ECO:0000313" key="5">
    <source>
        <dbReference type="Proteomes" id="UP000539075"/>
    </source>
</evidence>
<dbReference type="GO" id="GO:0006571">
    <property type="term" value="P:tyrosine biosynthetic process"/>
    <property type="evidence" value="ECO:0007669"/>
    <property type="project" value="InterPro"/>
</dbReference>
<organism evidence="4 5">
    <name type="scientific">Desulfovibrio intestinalis</name>
    <dbReference type="NCBI Taxonomy" id="58621"/>
    <lineage>
        <taxon>Bacteria</taxon>
        <taxon>Pseudomonadati</taxon>
        <taxon>Thermodesulfobacteriota</taxon>
        <taxon>Desulfovibrionia</taxon>
        <taxon>Desulfovibrionales</taxon>
        <taxon>Desulfovibrionaceae</taxon>
        <taxon>Desulfovibrio</taxon>
    </lineage>
</organism>
<dbReference type="GO" id="GO:0004665">
    <property type="term" value="F:prephenate dehydrogenase (NADP+) activity"/>
    <property type="evidence" value="ECO:0007669"/>
    <property type="project" value="InterPro"/>
</dbReference>
<sequence>MTGQTDPTQKAEEPTAHNAVSQAETADQAARQNPAPSTLRSARGKTVIVGSQGRMGAMLVKRASAAGLVVEGVDVPLTPEKLAKACAEAHMAIICVPAAVFDDVTTAVCPHLPPTAVLVDITSVKEQPLRQMERIWPGPVVGTHPLFGPSPEPEADLPVAITPGHHTAQDHLALVENFFADLGCRTFLTTAEKHDQAMARIQNMNFITNLAYFALLAGQDDLLPFLTPSFRRRQNSARKMLTEDARLFAGLFEANAHSHEAVRQFRQMLNLAAAGDIDLLCERAGWWWPEEVATGEEKQ</sequence>
<dbReference type="PROSITE" id="PS51176">
    <property type="entry name" value="PDH_ADH"/>
    <property type="match status" value="1"/>
</dbReference>
<proteinExistence type="predicted"/>
<dbReference type="InterPro" id="IPR050812">
    <property type="entry name" value="Preph/Arog_dehydrog"/>
</dbReference>
<feature type="compositionally biased region" description="Polar residues" evidence="2">
    <location>
        <begin position="18"/>
        <end position="40"/>
    </location>
</feature>
<keyword evidence="1 4" id="KW-0560">Oxidoreductase</keyword>
<comment type="caution">
    <text evidence="4">The sequence shown here is derived from an EMBL/GenBank/DDBJ whole genome shotgun (WGS) entry which is preliminary data.</text>
</comment>
<dbReference type="PANTHER" id="PTHR21363:SF0">
    <property type="entry name" value="PREPHENATE DEHYDROGENASE [NADP(+)]"/>
    <property type="match status" value="1"/>
</dbReference>
<feature type="domain" description="Prephenate/arogenate dehydrogenase" evidence="3">
    <location>
        <begin position="44"/>
        <end position="299"/>
    </location>
</feature>
<evidence type="ECO:0000256" key="1">
    <source>
        <dbReference type="ARBA" id="ARBA00023002"/>
    </source>
</evidence>
<dbReference type="Gene3D" id="1.10.3660.10">
    <property type="entry name" value="6-phosphogluconate dehydrogenase C-terminal like domain"/>
    <property type="match status" value="1"/>
</dbReference>
<dbReference type="EC" id="1.3.1.12" evidence="4"/>
<dbReference type="Pfam" id="PF02153">
    <property type="entry name" value="PDH_N"/>
    <property type="match status" value="1"/>
</dbReference>
<reference evidence="4 5" key="1">
    <citation type="submission" date="2020-08" db="EMBL/GenBank/DDBJ databases">
        <title>Genomic Encyclopedia of Type Strains, Phase IV (KMG-IV): sequencing the most valuable type-strain genomes for metagenomic binning, comparative biology and taxonomic classification.</title>
        <authorList>
            <person name="Goeker M."/>
        </authorList>
    </citation>
    <scope>NUCLEOTIDE SEQUENCE [LARGE SCALE GENOMIC DNA]</scope>
    <source>
        <strain evidence="4 5">DSM 11275</strain>
    </source>
</reference>
<dbReference type="SUPFAM" id="SSF51735">
    <property type="entry name" value="NAD(P)-binding Rossmann-fold domains"/>
    <property type="match status" value="1"/>
</dbReference>
<dbReference type="InterPro" id="IPR003099">
    <property type="entry name" value="Prephen_DH"/>
</dbReference>
<evidence type="ECO:0000256" key="2">
    <source>
        <dbReference type="SAM" id="MobiDB-lite"/>
    </source>
</evidence>
<gene>
    <name evidence="4" type="ORF">HNQ38_002402</name>
</gene>
<dbReference type="InterPro" id="IPR008927">
    <property type="entry name" value="6-PGluconate_DH-like_C_sf"/>
</dbReference>
<name>A0A7W8FGU7_9BACT</name>
<dbReference type="PANTHER" id="PTHR21363">
    <property type="entry name" value="PREPHENATE DEHYDROGENASE"/>
    <property type="match status" value="1"/>
</dbReference>
<feature type="region of interest" description="Disordered" evidence="2">
    <location>
        <begin position="1"/>
        <end position="45"/>
    </location>
</feature>